<dbReference type="Proteomes" id="UP000451860">
    <property type="component" value="Unassembled WGS sequence"/>
</dbReference>
<dbReference type="PANTHER" id="PTHR46268:SF6">
    <property type="entry name" value="UNIVERSAL STRESS PROTEIN UP12"/>
    <property type="match status" value="1"/>
</dbReference>
<dbReference type="OrthoDB" id="5419113at2"/>
<dbReference type="Pfam" id="PF00582">
    <property type="entry name" value="Usp"/>
    <property type="match status" value="1"/>
</dbReference>
<dbReference type="Gene3D" id="3.40.50.620">
    <property type="entry name" value="HUPs"/>
    <property type="match status" value="1"/>
</dbReference>
<comment type="similarity">
    <text evidence="1">Belongs to the universal stress protein A family.</text>
</comment>
<accession>A0A7J5USU2</accession>
<name>A0A7J5USU2_9MICO</name>
<sequence length="133" mass="14297">MKIVVGYIPTPEGQAALRHATDLARKEEALLIVINSSRGEAPADPRIVGEEELATAEEHLREAGVEHLLLQPVRGRSAADEVLGAAQEHRADLIVIGLRRRTPVGKLLLGSNSQRILLEADCPVLAVKHGEPA</sequence>
<dbReference type="EMBL" id="WHJE01000012">
    <property type="protein sequence ID" value="KAE8765340.1"/>
    <property type="molecule type" value="Genomic_DNA"/>
</dbReference>
<dbReference type="InterPro" id="IPR014729">
    <property type="entry name" value="Rossmann-like_a/b/a_fold"/>
</dbReference>
<dbReference type="InterPro" id="IPR006016">
    <property type="entry name" value="UspA"/>
</dbReference>
<evidence type="ECO:0000313" key="3">
    <source>
        <dbReference type="EMBL" id="KAE8765340.1"/>
    </source>
</evidence>
<protein>
    <submittedName>
        <fullName evidence="3">Universal stress protein</fullName>
    </submittedName>
</protein>
<organism evidence="3 4">
    <name type="scientific">Georgenia thermotolerans</name>
    <dbReference type="NCBI Taxonomy" id="527326"/>
    <lineage>
        <taxon>Bacteria</taxon>
        <taxon>Bacillati</taxon>
        <taxon>Actinomycetota</taxon>
        <taxon>Actinomycetes</taxon>
        <taxon>Micrococcales</taxon>
        <taxon>Bogoriellaceae</taxon>
        <taxon>Georgenia</taxon>
    </lineage>
</organism>
<dbReference type="AlphaFoldDB" id="A0A7J5USU2"/>
<reference evidence="3 4" key="1">
    <citation type="submission" date="2019-10" db="EMBL/GenBank/DDBJ databases">
        <title>Georgenia wutianyii sp. nov. and Georgenia yuyongxinii sp. nov. isolated from plateau pika (Ochotona curzoniae) in the Qinghai-Tibet plateau of China.</title>
        <authorList>
            <person name="Tian Z."/>
        </authorList>
    </citation>
    <scope>NUCLEOTIDE SEQUENCE [LARGE SCALE GENOMIC DNA]</scope>
    <source>
        <strain evidence="3 4">DSM 21501</strain>
    </source>
</reference>
<dbReference type="RefSeq" id="WP_152202311.1">
    <property type="nucleotide sequence ID" value="NZ_VUKF01000012.1"/>
</dbReference>
<dbReference type="InterPro" id="IPR006015">
    <property type="entry name" value="Universal_stress_UspA"/>
</dbReference>
<evidence type="ECO:0000259" key="2">
    <source>
        <dbReference type="Pfam" id="PF00582"/>
    </source>
</evidence>
<dbReference type="PANTHER" id="PTHR46268">
    <property type="entry name" value="STRESS RESPONSE PROTEIN NHAX"/>
    <property type="match status" value="1"/>
</dbReference>
<gene>
    <name evidence="3" type="ORF">GB883_04660</name>
</gene>
<evidence type="ECO:0000313" key="4">
    <source>
        <dbReference type="Proteomes" id="UP000451860"/>
    </source>
</evidence>
<dbReference type="CDD" id="cd00293">
    <property type="entry name" value="USP-like"/>
    <property type="match status" value="1"/>
</dbReference>
<proteinExistence type="inferred from homology"/>
<evidence type="ECO:0000256" key="1">
    <source>
        <dbReference type="ARBA" id="ARBA00008791"/>
    </source>
</evidence>
<keyword evidence="4" id="KW-1185">Reference proteome</keyword>
<dbReference type="PRINTS" id="PR01438">
    <property type="entry name" value="UNVRSLSTRESS"/>
</dbReference>
<feature type="domain" description="UspA" evidence="2">
    <location>
        <begin position="2"/>
        <end position="128"/>
    </location>
</feature>
<comment type="caution">
    <text evidence="3">The sequence shown here is derived from an EMBL/GenBank/DDBJ whole genome shotgun (WGS) entry which is preliminary data.</text>
</comment>
<dbReference type="SUPFAM" id="SSF52402">
    <property type="entry name" value="Adenine nucleotide alpha hydrolases-like"/>
    <property type="match status" value="1"/>
</dbReference>